<evidence type="ECO:0000259" key="13">
    <source>
        <dbReference type="PROSITE" id="PS51005"/>
    </source>
</evidence>
<evidence type="ECO:0000256" key="11">
    <source>
        <dbReference type="SAM" id="MobiDB-lite"/>
    </source>
</evidence>
<sequence length="588" mass="65008">MSTEEEAAPAPAPAVLPVGFRFRPTDEELVRHYLKAKIAGRPHPDLLVIPDVDLATVEPWDLPARSVIKSDDPEWFFFAHRDRPKYPGKNPRSNRSTAAGYWKATGKDRLIRSPKGALIGIKKTLVFHRGRAPRGHRTAWIMHEYRTTEPHFESGQNGSFVLYRLFNKHDEETPGSNSESPSTSSRGTLLHADDAATISTIEDTTSPSDLSQLTETKLTKVHSTAHLLTTDGDTEQEAAFLDVLTQLPDLQAEQRYDGFPTISSPMRPYTDHPFVGNMGEQDFSPYMDSIIAEQDLQDMLLNPAYAKKDTGNADSCPIPVVASNDNSNSIASHYHTQCELQPAFHPQTESYDSGVFYAGSSGSWSHYPQHLLDSVTEPSRGDMIDSNVSNGQGGWAAAPSQQSTSPEFIDPQHGTAARRIRLVRDVQRASTSQPILTSHLESEDEAGSCCSTGSSSNNHGEDHINLDSQTTAGDLMHIQDRGHNIPTQVVSPVEVTDKLQHLSFNDNILDHINLTRGAGLSQRIKQDSAQNVRQRLLQNGNHAPREAPSETTKRPTSTVLRSLWLALLVMAPLLILVGVWRSLNYWLV</sequence>
<evidence type="ECO:0000256" key="1">
    <source>
        <dbReference type="ARBA" id="ARBA00004123"/>
    </source>
</evidence>
<feature type="region of interest" description="Disordered" evidence="11">
    <location>
        <begin position="439"/>
        <end position="460"/>
    </location>
</feature>
<evidence type="ECO:0000256" key="9">
    <source>
        <dbReference type="ARBA" id="ARBA00023163"/>
    </source>
</evidence>
<dbReference type="SUPFAM" id="SSF101941">
    <property type="entry name" value="NAC domain"/>
    <property type="match status" value="1"/>
</dbReference>
<evidence type="ECO:0000256" key="8">
    <source>
        <dbReference type="ARBA" id="ARBA00023159"/>
    </source>
</evidence>
<accession>A0AAD8Q956</accession>
<dbReference type="InterPro" id="IPR003441">
    <property type="entry name" value="NAC-dom"/>
</dbReference>
<protein>
    <recommendedName>
        <fullName evidence="13">NAC domain-containing protein</fullName>
    </recommendedName>
</protein>
<keyword evidence="10" id="KW-0539">Nucleus</keyword>
<comment type="caution">
    <text evidence="14">The sequence shown here is derived from an EMBL/GenBank/DDBJ whole genome shotgun (WGS) entry which is preliminary data.</text>
</comment>
<dbReference type="PROSITE" id="PS51005">
    <property type="entry name" value="NAC"/>
    <property type="match status" value="1"/>
</dbReference>
<evidence type="ECO:0000256" key="2">
    <source>
        <dbReference type="ARBA" id="ARBA00004167"/>
    </source>
</evidence>
<keyword evidence="8" id="KW-0010">Activator</keyword>
<proteinExistence type="predicted"/>
<dbReference type="PANTHER" id="PTHR31744:SF216">
    <property type="entry name" value="NAC TRANSCRIPTION FACTOR"/>
    <property type="match status" value="1"/>
</dbReference>
<feature type="domain" description="NAC" evidence="13">
    <location>
        <begin position="16"/>
        <end position="168"/>
    </location>
</feature>
<dbReference type="GO" id="GO:0000976">
    <property type="term" value="F:transcription cis-regulatory region binding"/>
    <property type="evidence" value="ECO:0007669"/>
    <property type="project" value="UniProtKB-ARBA"/>
</dbReference>
<dbReference type="GO" id="GO:0016020">
    <property type="term" value="C:membrane"/>
    <property type="evidence" value="ECO:0007669"/>
    <property type="project" value="UniProtKB-SubCell"/>
</dbReference>
<keyword evidence="6" id="KW-0238">DNA-binding</keyword>
<evidence type="ECO:0000256" key="6">
    <source>
        <dbReference type="ARBA" id="ARBA00023125"/>
    </source>
</evidence>
<dbReference type="Proteomes" id="UP001231189">
    <property type="component" value="Unassembled WGS sequence"/>
</dbReference>
<keyword evidence="7 12" id="KW-0472">Membrane</keyword>
<dbReference type="AlphaFoldDB" id="A0AAD8Q956"/>
<reference evidence="14" key="1">
    <citation type="submission" date="2023-07" db="EMBL/GenBank/DDBJ databases">
        <title>A chromosome-level genome assembly of Lolium multiflorum.</title>
        <authorList>
            <person name="Chen Y."/>
            <person name="Copetti D."/>
            <person name="Kolliker R."/>
            <person name="Studer B."/>
        </authorList>
    </citation>
    <scope>NUCLEOTIDE SEQUENCE</scope>
    <source>
        <strain evidence="14">02402/16</strain>
        <tissue evidence="14">Leaf</tissue>
    </source>
</reference>
<keyword evidence="3 12" id="KW-0812">Transmembrane</keyword>
<dbReference type="GO" id="GO:0006355">
    <property type="term" value="P:regulation of DNA-templated transcription"/>
    <property type="evidence" value="ECO:0007669"/>
    <property type="project" value="InterPro"/>
</dbReference>
<keyword evidence="9" id="KW-0804">Transcription</keyword>
<comment type="subcellular location">
    <subcellularLocation>
        <location evidence="2">Membrane</location>
        <topology evidence="2">Single-pass membrane protein</topology>
    </subcellularLocation>
    <subcellularLocation>
        <location evidence="1">Nucleus</location>
    </subcellularLocation>
</comment>
<evidence type="ECO:0000256" key="7">
    <source>
        <dbReference type="ARBA" id="ARBA00023136"/>
    </source>
</evidence>
<feature type="compositionally biased region" description="Low complexity" evidence="11">
    <location>
        <begin position="447"/>
        <end position="458"/>
    </location>
</feature>
<keyword evidence="15" id="KW-1185">Reference proteome</keyword>
<evidence type="ECO:0000256" key="4">
    <source>
        <dbReference type="ARBA" id="ARBA00022989"/>
    </source>
</evidence>
<evidence type="ECO:0000256" key="3">
    <source>
        <dbReference type="ARBA" id="ARBA00022692"/>
    </source>
</evidence>
<evidence type="ECO:0000256" key="5">
    <source>
        <dbReference type="ARBA" id="ARBA00023015"/>
    </source>
</evidence>
<dbReference type="EMBL" id="JAUUTY010000620">
    <property type="protein sequence ID" value="KAK1598105.1"/>
    <property type="molecule type" value="Genomic_DNA"/>
</dbReference>
<evidence type="ECO:0000256" key="10">
    <source>
        <dbReference type="ARBA" id="ARBA00023242"/>
    </source>
</evidence>
<evidence type="ECO:0000313" key="14">
    <source>
        <dbReference type="EMBL" id="KAK1598105.1"/>
    </source>
</evidence>
<gene>
    <name evidence="14" type="ORF">QYE76_016904</name>
</gene>
<dbReference type="InterPro" id="IPR036093">
    <property type="entry name" value="NAC_dom_sf"/>
</dbReference>
<evidence type="ECO:0000313" key="15">
    <source>
        <dbReference type="Proteomes" id="UP001231189"/>
    </source>
</evidence>
<organism evidence="14 15">
    <name type="scientific">Lolium multiflorum</name>
    <name type="common">Italian ryegrass</name>
    <name type="synonym">Lolium perenne subsp. multiflorum</name>
    <dbReference type="NCBI Taxonomy" id="4521"/>
    <lineage>
        <taxon>Eukaryota</taxon>
        <taxon>Viridiplantae</taxon>
        <taxon>Streptophyta</taxon>
        <taxon>Embryophyta</taxon>
        <taxon>Tracheophyta</taxon>
        <taxon>Spermatophyta</taxon>
        <taxon>Magnoliopsida</taxon>
        <taxon>Liliopsida</taxon>
        <taxon>Poales</taxon>
        <taxon>Poaceae</taxon>
        <taxon>BOP clade</taxon>
        <taxon>Pooideae</taxon>
        <taxon>Poodae</taxon>
        <taxon>Poeae</taxon>
        <taxon>Poeae Chloroplast Group 2 (Poeae type)</taxon>
        <taxon>Loliodinae</taxon>
        <taxon>Loliinae</taxon>
        <taxon>Lolium</taxon>
    </lineage>
</organism>
<dbReference type="GO" id="GO:0005634">
    <property type="term" value="C:nucleus"/>
    <property type="evidence" value="ECO:0007669"/>
    <property type="project" value="UniProtKB-SubCell"/>
</dbReference>
<dbReference type="Pfam" id="PF02365">
    <property type="entry name" value="NAM"/>
    <property type="match status" value="1"/>
</dbReference>
<feature type="transmembrane region" description="Helical" evidence="12">
    <location>
        <begin position="563"/>
        <end position="583"/>
    </location>
</feature>
<name>A0AAD8Q956_LOLMU</name>
<dbReference type="Gene3D" id="2.170.150.80">
    <property type="entry name" value="NAC domain"/>
    <property type="match status" value="1"/>
</dbReference>
<evidence type="ECO:0000256" key="12">
    <source>
        <dbReference type="SAM" id="Phobius"/>
    </source>
</evidence>
<dbReference type="PANTHER" id="PTHR31744">
    <property type="entry name" value="PROTEIN CUP-SHAPED COTYLEDON 2-RELATED"/>
    <property type="match status" value="1"/>
</dbReference>
<keyword evidence="4 12" id="KW-1133">Transmembrane helix</keyword>
<keyword evidence="5" id="KW-0805">Transcription regulation</keyword>